<feature type="domain" description="BTB" evidence="1">
    <location>
        <begin position="46"/>
        <end position="111"/>
    </location>
</feature>
<dbReference type="CDD" id="cd18186">
    <property type="entry name" value="BTB_POZ_ZBTB_KLHL-like"/>
    <property type="match status" value="1"/>
</dbReference>
<name>A0A7E4VGB7_PANRE</name>
<dbReference type="AlphaFoldDB" id="A0A7E4VGB7"/>
<dbReference type="InterPro" id="IPR011333">
    <property type="entry name" value="SKP1/BTB/POZ_sf"/>
</dbReference>
<accession>A0A7E4VGB7</accession>
<dbReference type="InterPro" id="IPR000210">
    <property type="entry name" value="BTB/POZ_dom"/>
</dbReference>
<dbReference type="Pfam" id="PF00651">
    <property type="entry name" value="BTB"/>
    <property type="match status" value="1"/>
</dbReference>
<reference evidence="2" key="1">
    <citation type="journal article" date="2013" name="Genetics">
        <title>The draft genome and transcriptome of Panagrellus redivivus are shaped by the harsh demands of a free-living lifestyle.</title>
        <authorList>
            <person name="Srinivasan J."/>
            <person name="Dillman A.R."/>
            <person name="Macchietto M.G."/>
            <person name="Heikkinen L."/>
            <person name="Lakso M."/>
            <person name="Fracchia K.M."/>
            <person name="Antoshechkin I."/>
            <person name="Mortazavi A."/>
            <person name="Wong G."/>
            <person name="Sternberg P.W."/>
        </authorList>
    </citation>
    <scope>NUCLEOTIDE SEQUENCE [LARGE SCALE GENOMIC DNA]</scope>
    <source>
        <strain evidence="2">MT8872</strain>
    </source>
</reference>
<dbReference type="SUPFAM" id="SSF54695">
    <property type="entry name" value="POZ domain"/>
    <property type="match status" value="1"/>
</dbReference>
<dbReference type="Proteomes" id="UP000492821">
    <property type="component" value="Unassembled WGS sequence"/>
</dbReference>
<keyword evidence="2" id="KW-1185">Reference proteome</keyword>
<dbReference type="PANTHER" id="PTHR24413">
    <property type="entry name" value="SPECKLE-TYPE POZ PROTEIN"/>
    <property type="match status" value="1"/>
</dbReference>
<organism evidence="2 3">
    <name type="scientific">Panagrellus redivivus</name>
    <name type="common">Microworm</name>
    <dbReference type="NCBI Taxonomy" id="6233"/>
    <lineage>
        <taxon>Eukaryota</taxon>
        <taxon>Metazoa</taxon>
        <taxon>Ecdysozoa</taxon>
        <taxon>Nematoda</taxon>
        <taxon>Chromadorea</taxon>
        <taxon>Rhabditida</taxon>
        <taxon>Tylenchina</taxon>
        <taxon>Panagrolaimomorpha</taxon>
        <taxon>Panagrolaimoidea</taxon>
        <taxon>Panagrolaimidae</taxon>
        <taxon>Panagrellus</taxon>
    </lineage>
</organism>
<proteinExistence type="predicted"/>
<dbReference type="WBParaSite" id="Pan_g20725.t1">
    <property type="protein sequence ID" value="Pan_g20725.t1"/>
    <property type="gene ID" value="Pan_g20725"/>
</dbReference>
<dbReference type="SMART" id="SM00225">
    <property type="entry name" value="BTB"/>
    <property type="match status" value="1"/>
</dbReference>
<sequence length="218" mass="24908">MTIDGNPAHEEASNDVTAEVTMEALMESAPNLEKTWAELQSHGLEPDVDLVCEGGFTFRVHQRYLRLASTHFESELSSEKRHRSKVVIDASPEVTIKMLEFIYTGAVEERQGFRVSRDLLKVGFDYGIPDLKTRMSAVLSKYINLRNVVSLTSLGYRYQAATLRHQGVRYMANHFDALEAHDPEWHTKLEPNLAALVRRRAHFHRDISARASPTRRFL</sequence>
<protein>
    <submittedName>
        <fullName evidence="3">BTB domain-containing protein</fullName>
    </submittedName>
</protein>
<evidence type="ECO:0000313" key="3">
    <source>
        <dbReference type="WBParaSite" id="Pan_g20725.t1"/>
    </source>
</evidence>
<reference evidence="3" key="2">
    <citation type="submission" date="2020-10" db="UniProtKB">
        <authorList>
            <consortium name="WormBaseParasite"/>
        </authorList>
    </citation>
    <scope>IDENTIFICATION</scope>
</reference>
<dbReference type="Gene3D" id="3.30.710.10">
    <property type="entry name" value="Potassium Channel Kv1.1, Chain A"/>
    <property type="match status" value="1"/>
</dbReference>
<evidence type="ECO:0000313" key="2">
    <source>
        <dbReference type="Proteomes" id="UP000492821"/>
    </source>
</evidence>
<evidence type="ECO:0000259" key="1">
    <source>
        <dbReference type="PROSITE" id="PS50097"/>
    </source>
</evidence>
<dbReference type="PROSITE" id="PS50097">
    <property type="entry name" value="BTB"/>
    <property type="match status" value="1"/>
</dbReference>